<name>A0ABR0JIW5_9EURO</name>
<keyword evidence="5" id="KW-0804">Transcription</keyword>
<feature type="compositionally biased region" description="Polar residues" evidence="7">
    <location>
        <begin position="431"/>
        <end position="443"/>
    </location>
</feature>
<keyword evidence="9" id="KW-1185">Reference proteome</keyword>
<dbReference type="PANTHER" id="PTHR31313">
    <property type="entry name" value="TY1 ENHANCER ACTIVATOR"/>
    <property type="match status" value="1"/>
</dbReference>
<evidence type="ECO:0000313" key="9">
    <source>
        <dbReference type="Proteomes" id="UP001345691"/>
    </source>
</evidence>
<protein>
    <recommendedName>
        <fullName evidence="10">Transcription factor domain-containing protein</fullName>
    </recommendedName>
</protein>
<dbReference type="PANTHER" id="PTHR31313:SF81">
    <property type="entry name" value="TY1 ENHANCER ACTIVATOR"/>
    <property type="match status" value="1"/>
</dbReference>
<proteinExistence type="predicted"/>
<evidence type="ECO:0000256" key="2">
    <source>
        <dbReference type="ARBA" id="ARBA00022833"/>
    </source>
</evidence>
<organism evidence="8 9">
    <name type="scientific">Exophiala sideris</name>
    <dbReference type="NCBI Taxonomy" id="1016849"/>
    <lineage>
        <taxon>Eukaryota</taxon>
        <taxon>Fungi</taxon>
        <taxon>Dikarya</taxon>
        <taxon>Ascomycota</taxon>
        <taxon>Pezizomycotina</taxon>
        <taxon>Eurotiomycetes</taxon>
        <taxon>Chaetothyriomycetidae</taxon>
        <taxon>Chaetothyriales</taxon>
        <taxon>Herpotrichiellaceae</taxon>
        <taxon>Exophiala</taxon>
    </lineage>
</organism>
<feature type="compositionally biased region" description="Polar residues" evidence="7">
    <location>
        <begin position="245"/>
        <end position="264"/>
    </location>
</feature>
<evidence type="ECO:0000256" key="1">
    <source>
        <dbReference type="ARBA" id="ARBA00022723"/>
    </source>
</evidence>
<accession>A0ABR0JIW5</accession>
<dbReference type="InterPro" id="IPR051615">
    <property type="entry name" value="Transcr_Regulatory_Elem"/>
</dbReference>
<keyword evidence="6" id="KW-0539">Nucleus</keyword>
<keyword evidence="3" id="KW-0805">Transcription regulation</keyword>
<comment type="caution">
    <text evidence="8">The sequence shown here is derived from an EMBL/GenBank/DDBJ whole genome shotgun (WGS) entry which is preliminary data.</text>
</comment>
<keyword evidence="1" id="KW-0479">Metal-binding</keyword>
<evidence type="ECO:0000256" key="4">
    <source>
        <dbReference type="ARBA" id="ARBA00023125"/>
    </source>
</evidence>
<evidence type="ECO:0000313" key="8">
    <source>
        <dbReference type="EMBL" id="KAK5065908.1"/>
    </source>
</evidence>
<gene>
    <name evidence="8" type="ORF">LTR69_003458</name>
</gene>
<evidence type="ECO:0000256" key="6">
    <source>
        <dbReference type="ARBA" id="ARBA00023242"/>
    </source>
</evidence>
<sequence length="462" mass="51498">MIKVSDLRMLQLSHSLQTIAADTESLEAQIYCSLLELLSLGGNMTENQDVGTPRLDIKAYLSMAGLDRELNEWYSRLPPRLKWRPSNIQVAPASFFLLHHHFYSLLVMLHRPFAQFHIADLTRNTLPDKTSQYPELRELSCLSRKVCLDNAIRVARIFKYHCTRFQGNRQIFITGIDHATTAATSLIAALAHIQDPGKRATPLRYLRCIADAMKGLASANRAAERMAKLLEDVFKDLSWTHSGLSPTPISVSSDRGSQRPNSSTPMPPLDSSKRRWNADPDKSIPQSVATTQENTNPLANHNGTSSFGNYPNKRYFRTPNANAGPGFGLDSILPLTGVNYAFFDTSTNRMNEMDDLNMTDPLFFDDDFNTITIDGTDQAGSTNRTVEVNPMEFFGDTRAIPALVTYSANDSLNKLDCGPPTQLLNGAPSAQWMSQTQQTSQASRPRAPDWSSRYNDVPSYLG</sequence>
<dbReference type="CDD" id="cd12148">
    <property type="entry name" value="fungal_TF_MHR"/>
    <property type="match status" value="1"/>
</dbReference>
<dbReference type="Proteomes" id="UP001345691">
    <property type="component" value="Unassembled WGS sequence"/>
</dbReference>
<feature type="region of interest" description="Disordered" evidence="7">
    <location>
        <begin position="245"/>
        <end position="311"/>
    </location>
</feature>
<feature type="region of interest" description="Disordered" evidence="7">
    <location>
        <begin position="431"/>
        <end position="462"/>
    </location>
</feature>
<evidence type="ECO:0000256" key="7">
    <source>
        <dbReference type="SAM" id="MobiDB-lite"/>
    </source>
</evidence>
<feature type="compositionally biased region" description="Basic and acidic residues" evidence="7">
    <location>
        <begin position="271"/>
        <end position="282"/>
    </location>
</feature>
<evidence type="ECO:0000256" key="5">
    <source>
        <dbReference type="ARBA" id="ARBA00023163"/>
    </source>
</evidence>
<keyword evidence="4" id="KW-0238">DNA-binding</keyword>
<evidence type="ECO:0000256" key="3">
    <source>
        <dbReference type="ARBA" id="ARBA00023015"/>
    </source>
</evidence>
<reference evidence="8 9" key="1">
    <citation type="submission" date="2023-08" db="EMBL/GenBank/DDBJ databases">
        <title>Black Yeasts Isolated from many extreme environments.</title>
        <authorList>
            <person name="Coleine C."/>
            <person name="Stajich J.E."/>
            <person name="Selbmann L."/>
        </authorList>
    </citation>
    <scope>NUCLEOTIDE SEQUENCE [LARGE SCALE GENOMIC DNA]</scope>
    <source>
        <strain evidence="8 9">CCFEE 6328</strain>
    </source>
</reference>
<feature type="compositionally biased region" description="Polar residues" evidence="7">
    <location>
        <begin position="284"/>
        <end position="309"/>
    </location>
</feature>
<evidence type="ECO:0008006" key="10">
    <source>
        <dbReference type="Google" id="ProtNLM"/>
    </source>
</evidence>
<dbReference type="EMBL" id="JAVRRF010000005">
    <property type="protein sequence ID" value="KAK5065908.1"/>
    <property type="molecule type" value="Genomic_DNA"/>
</dbReference>
<keyword evidence="2" id="KW-0862">Zinc</keyword>